<dbReference type="AlphaFoldDB" id="K0SRF2"/>
<proteinExistence type="predicted"/>
<feature type="region of interest" description="Disordered" evidence="1">
    <location>
        <begin position="1"/>
        <end position="29"/>
    </location>
</feature>
<gene>
    <name evidence="2" type="ORF">THAOC_15734</name>
</gene>
<accession>K0SRF2</accession>
<dbReference type="Proteomes" id="UP000266841">
    <property type="component" value="Unassembled WGS sequence"/>
</dbReference>
<evidence type="ECO:0000256" key="1">
    <source>
        <dbReference type="SAM" id="MobiDB-lite"/>
    </source>
</evidence>
<evidence type="ECO:0000313" key="2">
    <source>
        <dbReference type="EMBL" id="EJK63596.1"/>
    </source>
</evidence>
<dbReference type="EMBL" id="AGNL01018139">
    <property type="protein sequence ID" value="EJK63596.1"/>
    <property type="molecule type" value="Genomic_DNA"/>
</dbReference>
<sequence length="247" mass="28218">MQESPLACEAANNGDEDEDGNKLEGNSNLSNKVFVSEPSGVCGARKLVKTHGTFNWRKDEVHGMLEEISNKNKVDITGTLMLNVYPWRKCEDKRNVFNQDTIEVNVFEEIEKRAAIKGPASLESTITFDRLYLSNERLPDDWLEKFDDSPLYKNILQKSIEGRSPLISNGGGQNRRLVCKYFHRPERKSVKKDRKLDEDVEYRSVSLVNNKKQSRSEGRAKPRKTKRPDTEEGTCKLGLTSKSFFVL</sequence>
<keyword evidence="3" id="KW-1185">Reference proteome</keyword>
<organism evidence="2 3">
    <name type="scientific">Thalassiosira oceanica</name>
    <name type="common">Marine diatom</name>
    <dbReference type="NCBI Taxonomy" id="159749"/>
    <lineage>
        <taxon>Eukaryota</taxon>
        <taxon>Sar</taxon>
        <taxon>Stramenopiles</taxon>
        <taxon>Ochrophyta</taxon>
        <taxon>Bacillariophyta</taxon>
        <taxon>Coscinodiscophyceae</taxon>
        <taxon>Thalassiosirophycidae</taxon>
        <taxon>Thalassiosirales</taxon>
        <taxon>Thalassiosiraceae</taxon>
        <taxon>Thalassiosira</taxon>
    </lineage>
</organism>
<reference evidence="2 3" key="1">
    <citation type="journal article" date="2012" name="Genome Biol.">
        <title>Genome and low-iron response of an oceanic diatom adapted to chronic iron limitation.</title>
        <authorList>
            <person name="Lommer M."/>
            <person name="Specht M."/>
            <person name="Roy A.S."/>
            <person name="Kraemer L."/>
            <person name="Andreson R."/>
            <person name="Gutowska M.A."/>
            <person name="Wolf J."/>
            <person name="Bergner S.V."/>
            <person name="Schilhabel M.B."/>
            <person name="Klostermeier U.C."/>
            <person name="Beiko R.G."/>
            <person name="Rosenstiel P."/>
            <person name="Hippler M."/>
            <person name="Laroche J."/>
        </authorList>
    </citation>
    <scope>NUCLEOTIDE SEQUENCE [LARGE SCALE GENOMIC DNA]</scope>
    <source>
        <strain evidence="2 3">CCMP1005</strain>
    </source>
</reference>
<protein>
    <submittedName>
        <fullName evidence="2">Uncharacterized protein</fullName>
    </submittedName>
</protein>
<feature type="region of interest" description="Disordered" evidence="1">
    <location>
        <begin position="207"/>
        <end position="235"/>
    </location>
</feature>
<comment type="caution">
    <text evidence="2">The sequence shown here is derived from an EMBL/GenBank/DDBJ whole genome shotgun (WGS) entry which is preliminary data.</text>
</comment>
<evidence type="ECO:0000313" key="3">
    <source>
        <dbReference type="Proteomes" id="UP000266841"/>
    </source>
</evidence>
<name>K0SRF2_THAOC</name>